<comment type="caution">
    <text evidence="8">The sequence shown here is derived from an EMBL/GenBank/DDBJ whole genome shotgun (WGS) entry which is preliminary data.</text>
</comment>
<keyword evidence="9" id="KW-1185">Reference proteome</keyword>
<keyword evidence="2" id="KW-0430">Lectin</keyword>
<dbReference type="SMART" id="SM00270">
    <property type="entry name" value="ChtBD1"/>
    <property type="match status" value="3"/>
</dbReference>
<evidence type="ECO:0000256" key="4">
    <source>
        <dbReference type="ARBA" id="ARBA00023283"/>
    </source>
</evidence>
<dbReference type="OrthoDB" id="594598at2759"/>
<feature type="disulfide bond" evidence="5">
    <location>
        <begin position="32"/>
        <end position="44"/>
    </location>
</feature>
<feature type="signal peptide" evidence="6">
    <location>
        <begin position="1"/>
        <end position="20"/>
    </location>
</feature>
<feature type="disulfide bond" evidence="5">
    <location>
        <begin position="23"/>
        <end position="38"/>
    </location>
</feature>
<feature type="domain" description="Chitin-binding type-1" evidence="7">
    <location>
        <begin position="20"/>
        <end position="62"/>
    </location>
</feature>
<accession>A0A8T0Q337</accession>
<protein>
    <recommendedName>
        <fullName evidence="7">Chitin-binding type-1 domain-containing protein</fullName>
    </recommendedName>
</protein>
<evidence type="ECO:0000313" key="9">
    <source>
        <dbReference type="Proteomes" id="UP000823388"/>
    </source>
</evidence>
<evidence type="ECO:0000256" key="6">
    <source>
        <dbReference type="SAM" id="SignalP"/>
    </source>
</evidence>
<evidence type="ECO:0000256" key="3">
    <source>
        <dbReference type="ARBA" id="ARBA00023157"/>
    </source>
</evidence>
<dbReference type="EMBL" id="CM029050">
    <property type="protein sequence ID" value="KAG2564724.1"/>
    <property type="molecule type" value="Genomic_DNA"/>
</dbReference>
<keyword evidence="4" id="KW-0873">Pyrrolidone carboxylic acid</keyword>
<dbReference type="PROSITE" id="PS00026">
    <property type="entry name" value="CHIT_BIND_I_1"/>
    <property type="match status" value="1"/>
</dbReference>
<name>A0A8T0Q337_PANVG</name>
<feature type="disulfide bond" evidence="5">
    <location>
        <begin position="37"/>
        <end position="51"/>
    </location>
</feature>
<feature type="disulfide bond" evidence="5">
    <location>
        <begin position="72"/>
        <end position="84"/>
    </location>
</feature>
<organism evidence="8 9">
    <name type="scientific">Panicum virgatum</name>
    <name type="common">Blackwell switchgrass</name>
    <dbReference type="NCBI Taxonomy" id="38727"/>
    <lineage>
        <taxon>Eukaryota</taxon>
        <taxon>Viridiplantae</taxon>
        <taxon>Streptophyta</taxon>
        <taxon>Embryophyta</taxon>
        <taxon>Tracheophyta</taxon>
        <taxon>Spermatophyta</taxon>
        <taxon>Magnoliopsida</taxon>
        <taxon>Liliopsida</taxon>
        <taxon>Poales</taxon>
        <taxon>Poaceae</taxon>
        <taxon>PACMAD clade</taxon>
        <taxon>Panicoideae</taxon>
        <taxon>Panicodae</taxon>
        <taxon>Paniceae</taxon>
        <taxon>Panicinae</taxon>
        <taxon>Panicum</taxon>
        <taxon>Panicum sect. Hiantes</taxon>
    </lineage>
</organism>
<keyword evidence="6" id="KW-0732">Signal</keyword>
<dbReference type="Pfam" id="PF00187">
    <property type="entry name" value="Chitin_bind_1"/>
    <property type="match status" value="2"/>
</dbReference>
<feature type="disulfide bond" evidence="5">
    <location>
        <begin position="77"/>
        <end position="91"/>
    </location>
</feature>
<dbReference type="GO" id="GO:0030246">
    <property type="term" value="F:carbohydrate binding"/>
    <property type="evidence" value="ECO:0007669"/>
    <property type="project" value="UniProtKB-KW"/>
</dbReference>
<dbReference type="InterPro" id="IPR018371">
    <property type="entry name" value="Chitin-binding_1_CS"/>
</dbReference>
<dbReference type="Gene3D" id="3.30.60.10">
    <property type="entry name" value="Endochitinase-like"/>
    <property type="match status" value="3"/>
</dbReference>
<dbReference type="AlphaFoldDB" id="A0A8T0Q337"/>
<dbReference type="PROSITE" id="PS50941">
    <property type="entry name" value="CHIT_BIND_I_2"/>
    <property type="match status" value="2"/>
</dbReference>
<dbReference type="InterPro" id="IPR036861">
    <property type="entry name" value="Endochitinase-like_sf"/>
</dbReference>
<comment type="caution">
    <text evidence="5">Lacks conserved residue(s) required for the propagation of feature annotation.</text>
</comment>
<evidence type="ECO:0000313" key="8">
    <source>
        <dbReference type="EMBL" id="KAG2564724.1"/>
    </source>
</evidence>
<evidence type="ECO:0000256" key="5">
    <source>
        <dbReference type="PROSITE-ProRule" id="PRU00261"/>
    </source>
</evidence>
<dbReference type="SUPFAM" id="SSF57016">
    <property type="entry name" value="Plant lectins/antimicrobial peptides"/>
    <property type="match status" value="3"/>
</dbReference>
<reference evidence="8" key="1">
    <citation type="submission" date="2020-05" db="EMBL/GenBank/DDBJ databases">
        <title>WGS assembly of Panicum virgatum.</title>
        <authorList>
            <person name="Lovell J.T."/>
            <person name="Jenkins J."/>
            <person name="Shu S."/>
            <person name="Juenger T.E."/>
            <person name="Schmutz J."/>
        </authorList>
    </citation>
    <scope>NUCLEOTIDE SEQUENCE</scope>
    <source>
        <strain evidence="8">AP13</strain>
    </source>
</reference>
<dbReference type="PANTHER" id="PTHR47849">
    <property type="entry name" value="CHITIN-BINDING LECTIN 1"/>
    <property type="match status" value="1"/>
</dbReference>
<dbReference type="GO" id="GO:0008061">
    <property type="term" value="F:chitin binding"/>
    <property type="evidence" value="ECO:0007669"/>
    <property type="project" value="UniProtKB-UniRule"/>
</dbReference>
<feature type="domain" description="Chitin-binding type-1" evidence="7">
    <location>
        <begin position="63"/>
        <end position="102"/>
    </location>
</feature>
<dbReference type="InterPro" id="IPR001002">
    <property type="entry name" value="Chitin-bd_1"/>
</dbReference>
<gene>
    <name evidence="8" type="ORF">PVAP13_7NG106400</name>
</gene>
<evidence type="ECO:0000256" key="2">
    <source>
        <dbReference type="ARBA" id="ARBA00022734"/>
    </source>
</evidence>
<dbReference type="PANTHER" id="PTHR47849:SF8">
    <property type="entry name" value="LECTIN"/>
    <property type="match status" value="1"/>
</dbReference>
<feature type="chain" id="PRO_5035925721" description="Chitin-binding type-1 domain-containing protein" evidence="6">
    <location>
        <begin position="21"/>
        <end position="167"/>
    </location>
</feature>
<sequence length="167" mass="16656">MKTLALVIVAALTLIAHGVAQECGNQNGGALCPSNLCCSRSGRCGLGRDFCGDGCQSGACCPSRRCGSFQTCDANQCCSAQGFCGLGRQYCGAGCQNGACWGDVRCTVQTPNPNNLCCSSSGFFGLGPEYCGAGCQAGACCGGASTAMADVFNHTAASAATLLSSVV</sequence>
<dbReference type="Proteomes" id="UP000823388">
    <property type="component" value="Chromosome 7N"/>
</dbReference>
<evidence type="ECO:0000259" key="7">
    <source>
        <dbReference type="PROSITE" id="PS50941"/>
    </source>
</evidence>
<proteinExistence type="predicted"/>
<keyword evidence="3 5" id="KW-1015">Disulfide bond</keyword>
<evidence type="ECO:0000256" key="1">
    <source>
        <dbReference type="ARBA" id="ARBA00022669"/>
    </source>
</evidence>
<keyword evidence="1 5" id="KW-0147">Chitin-binding</keyword>